<name>A0ABV0YFH9_9TELE</name>
<gene>
    <name evidence="1" type="ORF">AMECASPLE_023949</name>
</gene>
<organism evidence="1 2">
    <name type="scientific">Ameca splendens</name>
    <dbReference type="NCBI Taxonomy" id="208324"/>
    <lineage>
        <taxon>Eukaryota</taxon>
        <taxon>Metazoa</taxon>
        <taxon>Chordata</taxon>
        <taxon>Craniata</taxon>
        <taxon>Vertebrata</taxon>
        <taxon>Euteleostomi</taxon>
        <taxon>Actinopterygii</taxon>
        <taxon>Neopterygii</taxon>
        <taxon>Teleostei</taxon>
        <taxon>Neoteleostei</taxon>
        <taxon>Acanthomorphata</taxon>
        <taxon>Ovalentaria</taxon>
        <taxon>Atherinomorphae</taxon>
        <taxon>Cyprinodontiformes</taxon>
        <taxon>Goodeidae</taxon>
        <taxon>Ameca</taxon>
    </lineage>
</organism>
<sequence length="77" mass="9231">MSVVSGKSVARKRFREVERITSNRFYRTPQCWEKLQKLKSYYRNIKDHNGRTGSNRERFEVTVGGHDVRCVRARELR</sequence>
<dbReference type="EMBL" id="JAHRIP010030461">
    <property type="protein sequence ID" value="MEQ2292521.1"/>
    <property type="molecule type" value="Genomic_DNA"/>
</dbReference>
<protein>
    <submittedName>
        <fullName evidence="1">Uncharacterized protein</fullName>
    </submittedName>
</protein>
<evidence type="ECO:0000313" key="1">
    <source>
        <dbReference type="EMBL" id="MEQ2292521.1"/>
    </source>
</evidence>
<comment type="caution">
    <text evidence="1">The sequence shown here is derived from an EMBL/GenBank/DDBJ whole genome shotgun (WGS) entry which is preliminary data.</text>
</comment>
<accession>A0ABV0YFH9</accession>
<keyword evidence="2" id="KW-1185">Reference proteome</keyword>
<reference evidence="1 2" key="1">
    <citation type="submission" date="2021-06" db="EMBL/GenBank/DDBJ databases">
        <authorList>
            <person name="Palmer J.M."/>
        </authorList>
    </citation>
    <scope>NUCLEOTIDE SEQUENCE [LARGE SCALE GENOMIC DNA]</scope>
    <source>
        <strain evidence="1 2">AS_MEX2019</strain>
        <tissue evidence="1">Muscle</tissue>
    </source>
</reference>
<proteinExistence type="predicted"/>
<dbReference type="Proteomes" id="UP001469553">
    <property type="component" value="Unassembled WGS sequence"/>
</dbReference>
<evidence type="ECO:0000313" key="2">
    <source>
        <dbReference type="Proteomes" id="UP001469553"/>
    </source>
</evidence>